<dbReference type="PANTHER" id="PTHR12616:SF8">
    <property type="entry name" value="VACUOLAR PROTEIN SORTING-ASSOCIATED PROTEIN 8 HOMOLOG"/>
    <property type="match status" value="1"/>
</dbReference>
<dbReference type="InterPro" id="IPR045111">
    <property type="entry name" value="Vps41/Vps8"/>
</dbReference>
<dbReference type="Pfam" id="PF23410">
    <property type="entry name" value="Beta-prop_VPS8"/>
    <property type="match status" value="1"/>
</dbReference>
<dbReference type="InterPro" id="IPR036322">
    <property type="entry name" value="WD40_repeat_dom_sf"/>
</dbReference>
<accession>A0A1R2CTB3</accession>
<organism evidence="3 4">
    <name type="scientific">Stentor coeruleus</name>
    <dbReference type="NCBI Taxonomy" id="5963"/>
    <lineage>
        <taxon>Eukaryota</taxon>
        <taxon>Sar</taxon>
        <taxon>Alveolata</taxon>
        <taxon>Ciliophora</taxon>
        <taxon>Postciliodesmatophora</taxon>
        <taxon>Heterotrichea</taxon>
        <taxon>Heterotrichida</taxon>
        <taxon>Stentoridae</taxon>
        <taxon>Stentor</taxon>
    </lineage>
</organism>
<dbReference type="InterPro" id="IPR015943">
    <property type="entry name" value="WD40/YVTN_repeat-like_dom_sf"/>
</dbReference>
<keyword evidence="4" id="KW-1185">Reference proteome</keyword>
<evidence type="ECO:0000256" key="1">
    <source>
        <dbReference type="ARBA" id="ARBA00009422"/>
    </source>
</evidence>
<dbReference type="Pfam" id="PF12816">
    <property type="entry name" value="TPR_Vps8"/>
    <property type="match status" value="1"/>
</dbReference>
<dbReference type="GO" id="GO:0006623">
    <property type="term" value="P:protein targeting to vacuole"/>
    <property type="evidence" value="ECO:0007669"/>
    <property type="project" value="InterPro"/>
</dbReference>
<dbReference type="PANTHER" id="PTHR12616">
    <property type="entry name" value="VACUOLAR PROTEIN SORTING VPS41"/>
    <property type="match status" value="1"/>
</dbReference>
<dbReference type="Pfam" id="PF23556">
    <property type="entry name" value="TPR_Vps41"/>
    <property type="match status" value="1"/>
</dbReference>
<dbReference type="AlphaFoldDB" id="A0A1R2CTB3"/>
<evidence type="ECO:0000313" key="3">
    <source>
        <dbReference type="EMBL" id="OMJ92231.1"/>
    </source>
</evidence>
<dbReference type="InterPro" id="IPR025941">
    <property type="entry name" value="Vps8_central_dom"/>
</dbReference>
<dbReference type="OrthoDB" id="289913at2759"/>
<proteinExistence type="inferred from homology"/>
<feature type="domain" description="Vacuolar protein sorting-associated protein 8 central" evidence="2">
    <location>
        <begin position="541"/>
        <end position="688"/>
    </location>
</feature>
<dbReference type="Proteomes" id="UP000187209">
    <property type="component" value="Unassembled WGS sequence"/>
</dbReference>
<protein>
    <recommendedName>
        <fullName evidence="2">Vacuolar protein sorting-associated protein 8 central domain-containing protein</fullName>
    </recommendedName>
</protein>
<reference evidence="3 4" key="1">
    <citation type="submission" date="2016-11" db="EMBL/GenBank/DDBJ databases">
        <title>The macronuclear genome of Stentor coeruleus: a giant cell with tiny introns.</title>
        <authorList>
            <person name="Slabodnick M."/>
            <person name="Ruby J.G."/>
            <person name="Reiff S.B."/>
            <person name="Swart E.C."/>
            <person name="Gosai S."/>
            <person name="Prabakaran S."/>
            <person name="Witkowska E."/>
            <person name="Larue G.E."/>
            <person name="Fisher S."/>
            <person name="Freeman R.M."/>
            <person name="Gunawardena J."/>
            <person name="Chu W."/>
            <person name="Stover N.A."/>
            <person name="Gregory B.D."/>
            <person name="Nowacki M."/>
            <person name="Derisi J."/>
            <person name="Roy S.W."/>
            <person name="Marshall W.F."/>
            <person name="Sood P."/>
        </authorList>
    </citation>
    <scope>NUCLEOTIDE SEQUENCE [LARGE SCALE GENOMIC DNA]</scope>
    <source>
        <strain evidence="3">WM001</strain>
    </source>
</reference>
<dbReference type="Gene3D" id="2.130.10.10">
    <property type="entry name" value="YVTN repeat-like/Quinoprotein amine dehydrogenase"/>
    <property type="match status" value="1"/>
</dbReference>
<comment type="caution">
    <text evidence="3">The sequence shown here is derived from an EMBL/GenBank/DDBJ whole genome shotgun (WGS) entry which is preliminary data.</text>
</comment>
<name>A0A1R2CTB3_9CILI</name>
<dbReference type="EMBL" id="MPUH01000065">
    <property type="protein sequence ID" value="OMJ92231.1"/>
    <property type="molecule type" value="Genomic_DNA"/>
</dbReference>
<evidence type="ECO:0000259" key="2">
    <source>
        <dbReference type="Pfam" id="PF12816"/>
    </source>
</evidence>
<comment type="similarity">
    <text evidence="1">Belongs to the VPS8 family.</text>
</comment>
<dbReference type="GO" id="GO:0005770">
    <property type="term" value="C:late endosome"/>
    <property type="evidence" value="ECO:0007669"/>
    <property type="project" value="TreeGrafter"/>
</dbReference>
<dbReference type="GO" id="GO:0030897">
    <property type="term" value="C:HOPS complex"/>
    <property type="evidence" value="ECO:0007669"/>
    <property type="project" value="TreeGrafter"/>
</dbReference>
<dbReference type="GO" id="GO:0034058">
    <property type="term" value="P:endosomal vesicle fusion"/>
    <property type="evidence" value="ECO:0007669"/>
    <property type="project" value="TreeGrafter"/>
</dbReference>
<gene>
    <name evidence="3" type="ORF">SteCoe_4999</name>
</gene>
<dbReference type="SUPFAM" id="SSF50978">
    <property type="entry name" value="WD40 repeat-like"/>
    <property type="match status" value="1"/>
</dbReference>
<sequence>MLNRSSIRLNTDNIQEYSEDRKRLEMFMKMDRSSNRTIEKIDPLDLLHKKELQEATMTDKHQKTSLKDKRQYQEAKLPVIQFEEMKLISLKIAPPSSYNAPSPSSQAVSKNFIIIGSRSGQIMIFNHSGQEVLTIKAKKDFGQVTCLEITEDDIILASGYHFGQIALWEIKTGRCLRACNTLHNTPVLSMCFWDGTFSHLISGELCGKVMLSEYGKTFISSFIHQSELFYDFVGTVLSIQRLVPDPNWPHPTDTGIIVAIAGSDRILVFDLYETPKVIYKIERFIDVPITAYPCISWKRAMCPDDHEPIDHILAVGWGERISLYRFKFSLEEGVVQAGFLETDSEIKAIFWLSFEILFVLGKSREIRIITSREMNKELYRKIADSKKAILDETYANRDLAYQSYLKKDGKDYFTYYNTIKCNDRLALLLGNRDYQRGRLLNWKECIDELSKKNEWLEVLALGIDLYLGKGKKLYGLPKNKNELRKILEENVRKYIKVSTMAWPHKISHAIEFCISIESLDLLFIELFDVFIDQGGPANMKLFMDNLEPFILNKEIKNIPNSILGKMIGYYLNAKSPQVLERIVLNLEPECIDPRYVLPACEEHNLLTTYIFISTHSEPKNFVSPLERIYQSMLNTSILKKKIYMNYKLLWYFRLCIRGKLFPDGNIEKSEYKKVVAEVCKWIIEKEHLEFLVKIDFFACLNAIWNVFEIKEALEVVKNCIESAPSFQDIIDALMDGREKTSYFYYQLRTFVLKAGSLPYVDLRKKDYMKTVKYLLKDHKFDIFFTVNIASSPVFATNIDDYITNYCLRNDINLPYPEIPIDEKGTLLLTLLKKCGELTAIEIDKLHNIAIMSDYTEVMVYLLELKKEYSKCVTFFIKCQSDIVKKKVFAWIHEVFTKISEDDSDLLKKEVMKSLKTFVEIDSDMTAKIVTDWYQNDHLEIVRLLDSAPKLQMKYLGELAKDTLDENLVFKYVVLLCQNDPDSVYTFLSNREDYNADDCLKECIKYNVIEAAAFLHERLGGIQDALNLLLEEANSSKKTLSDKIRDRQIIPKNLLDSIHRAIKKSIELCLRNASRLDSTECEEHWFQVLNCILSFYKDFEEIFPFNPSLEPTVHGLIKEVLEHMISYVDFKKIIGFITKKYSKIPFKHFKDNIYQVLAQHSYQTNIVKQAIRLLGNDAKGMTKNLFTYRSKGVTSQKICAKCGLEILSENFLKEKFIVFICGHGFHSRCAKDKMCVVCLDDNQKKGDLVFVSDKKR</sequence>
<evidence type="ECO:0000313" key="4">
    <source>
        <dbReference type="Proteomes" id="UP000187209"/>
    </source>
</evidence>